<proteinExistence type="predicted"/>
<keyword evidence="1" id="KW-1133">Transmembrane helix</keyword>
<keyword evidence="1" id="KW-0472">Membrane</keyword>
<reference evidence="2 3" key="1">
    <citation type="journal article" date="2011" name="Front. Microbiol.">
        <title>Genomic signatures of strain selection and enhancement in Bacillus atrophaeus var. globigii, a historical biowarfare simulant.</title>
        <authorList>
            <person name="Gibbons H.S."/>
            <person name="Broomall S.M."/>
            <person name="McNew L.A."/>
            <person name="Daligault H."/>
            <person name="Chapman C."/>
            <person name="Bruce D."/>
            <person name="Karavis M."/>
            <person name="Krepps M."/>
            <person name="McGregor P.A."/>
            <person name="Hong C."/>
            <person name="Park K.H."/>
            <person name="Akmal A."/>
            <person name="Feldman A."/>
            <person name="Lin J.S."/>
            <person name="Chang W.E."/>
            <person name="Higgs B.W."/>
            <person name="Demirev P."/>
            <person name="Lindquist J."/>
            <person name="Liem A."/>
            <person name="Fochler E."/>
            <person name="Read T.D."/>
            <person name="Tapia R."/>
            <person name="Johnson S."/>
            <person name="Bishop-Lilly K.A."/>
            <person name="Detter C."/>
            <person name="Han C."/>
            <person name="Sozhamannan S."/>
            <person name="Rosenzweig C.N."/>
            <person name="Skowronski E.W."/>
        </authorList>
    </citation>
    <scope>NUCLEOTIDE SEQUENCE [LARGE SCALE GENOMIC DNA]</scope>
    <source>
        <strain evidence="2 3">MLST1</strain>
    </source>
</reference>
<accession>A0A432W4I7</accession>
<sequence>MKHSSSSTSNPYDAWTPDLQVQALKRVAQSIFMLAAGVAFFAVSRWFSAPLLIIMLGYIGLIVSTVVAPLVFMTSGLMAGDQPYAKRQRFSDEFCLYAIASGYKAVSWVLVMSSVALFFFAGGFSGTALINEISVQHIGGVYVLLAGLTWAIAIIRLVKEEATDEQEEYD</sequence>
<protein>
    <submittedName>
        <fullName evidence="2">Uncharacterized protein</fullName>
    </submittedName>
</protein>
<feature type="transmembrane region" description="Helical" evidence="1">
    <location>
        <begin position="53"/>
        <end position="73"/>
    </location>
</feature>
<name>A0A432W4I7_9GAMM</name>
<comment type="caution">
    <text evidence="2">The sequence shown here is derived from an EMBL/GenBank/DDBJ whole genome shotgun (WGS) entry which is preliminary data.</text>
</comment>
<dbReference type="OrthoDB" id="6400364at2"/>
<keyword evidence="3" id="KW-1185">Reference proteome</keyword>
<feature type="transmembrane region" description="Helical" evidence="1">
    <location>
        <begin position="27"/>
        <end position="47"/>
    </location>
</feature>
<dbReference type="EMBL" id="PIPL01000002">
    <property type="protein sequence ID" value="RUO24422.1"/>
    <property type="molecule type" value="Genomic_DNA"/>
</dbReference>
<dbReference type="AlphaFoldDB" id="A0A432W4I7"/>
<feature type="transmembrane region" description="Helical" evidence="1">
    <location>
        <begin position="140"/>
        <end position="158"/>
    </location>
</feature>
<evidence type="ECO:0000256" key="1">
    <source>
        <dbReference type="SAM" id="Phobius"/>
    </source>
</evidence>
<keyword evidence="1" id="KW-0812">Transmembrane</keyword>
<dbReference type="Proteomes" id="UP000288293">
    <property type="component" value="Unassembled WGS sequence"/>
</dbReference>
<dbReference type="RefSeq" id="WP_126804125.1">
    <property type="nucleotide sequence ID" value="NZ_PIPL01000002.1"/>
</dbReference>
<organism evidence="2 3">
    <name type="scientific">Aliidiomarina minuta</name>
    <dbReference type="NCBI Taxonomy" id="880057"/>
    <lineage>
        <taxon>Bacteria</taxon>
        <taxon>Pseudomonadati</taxon>
        <taxon>Pseudomonadota</taxon>
        <taxon>Gammaproteobacteria</taxon>
        <taxon>Alteromonadales</taxon>
        <taxon>Idiomarinaceae</taxon>
        <taxon>Aliidiomarina</taxon>
    </lineage>
</organism>
<evidence type="ECO:0000313" key="2">
    <source>
        <dbReference type="EMBL" id="RUO24422.1"/>
    </source>
</evidence>
<evidence type="ECO:0000313" key="3">
    <source>
        <dbReference type="Proteomes" id="UP000288293"/>
    </source>
</evidence>
<feature type="transmembrane region" description="Helical" evidence="1">
    <location>
        <begin position="94"/>
        <end position="120"/>
    </location>
</feature>
<gene>
    <name evidence="2" type="ORF">CWE09_11200</name>
</gene>